<dbReference type="AlphaFoldDB" id="Q6F2R0"/>
<dbReference type="Pfam" id="PF05754">
    <property type="entry name" value="DUF834"/>
    <property type="match status" value="1"/>
</dbReference>
<organism evidence="3 4">
    <name type="scientific">Oryza sativa subsp. japonica</name>
    <name type="common">Rice</name>
    <dbReference type="NCBI Taxonomy" id="39947"/>
    <lineage>
        <taxon>Eukaryota</taxon>
        <taxon>Viridiplantae</taxon>
        <taxon>Streptophyta</taxon>
        <taxon>Embryophyta</taxon>
        <taxon>Tracheophyta</taxon>
        <taxon>Spermatophyta</taxon>
        <taxon>Magnoliopsida</taxon>
        <taxon>Liliopsida</taxon>
        <taxon>Poales</taxon>
        <taxon>Poaceae</taxon>
        <taxon>BOP clade</taxon>
        <taxon>Oryzoideae</taxon>
        <taxon>Oryzeae</taxon>
        <taxon>Oryzinae</taxon>
        <taxon>Oryza</taxon>
        <taxon>Oryza sativa</taxon>
    </lineage>
</organism>
<dbReference type="Proteomes" id="UP000000763">
    <property type="component" value="Chromosome 5"/>
</dbReference>
<sequence>MDFPATPTDFSPLLSLAPRNEPSYTKGSTPASTGTAVTSEPRYNDANGGHREREEIKATLSTTYATTDGEGDGRRRAPKGGDLGLTVATAFRQRVAATEGCESNGSNGDRKRRWTTTNGAVGDGLDRLHGDDDAPTTCGFVEVAAGLAVIAVMPMEETAGFGDYGVDGKASPEIKTWRRFGLHGDGDFWICAKRLDKKQRDLAREKRGFIRVRRKNEARNRGALMGD</sequence>
<feature type="compositionally biased region" description="Polar residues" evidence="1">
    <location>
        <begin position="22"/>
        <end position="38"/>
    </location>
</feature>
<accession>Q6F2R0</accession>
<name>Q6F2R0_ORYSJ</name>
<feature type="compositionally biased region" description="Basic and acidic residues" evidence="1">
    <location>
        <begin position="48"/>
        <end position="57"/>
    </location>
</feature>
<evidence type="ECO:0000256" key="1">
    <source>
        <dbReference type="SAM" id="MobiDB-lite"/>
    </source>
</evidence>
<reference evidence="4" key="2">
    <citation type="journal article" date="2008" name="Nucleic Acids Res.">
        <title>The rice annotation project database (RAP-DB): 2008 update.</title>
        <authorList>
            <consortium name="The rice annotation project (RAP)"/>
        </authorList>
    </citation>
    <scope>GENOME REANNOTATION</scope>
    <source>
        <strain evidence="4">cv. Nipponbare</strain>
    </source>
</reference>
<feature type="region of interest" description="Disordered" evidence="1">
    <location>
        <begin position="98"/>
        <end position="118"/>
    </location>
</feature>
<feature type="region of interest" description="Disordered" evidence="1">
    <location>
        <begin position="1"/>
        <end position="82"/>
    </location>
</feature>
<evidence type="ECO:0000259" key="2">
    <source>
        <dbReference type="Pfam" id="PF05754"/>
    </source>
</evidence>
<dbReference type="InterPro" id="IPR008552">
    <property type="entry name" value="DUF834"/>
</dbReference>
<proteinExistence type="predicted"/>
<gene>
    <name evidence="3" type="ORF">OSJNBa0060G17.19</name>
</gene>
<feature type="domain" description="DUF834" evidence="2">
    <location>
        <begin position="113"/>
        <end position="168"/>
    </location>
</feature>
<evidence type="ECO:0000313" key="3">
    <source>
        <dbReference type="EMBL" id="AAT73673.1"/>
    </source>
</evidence>
<evidence type="ECO:0000313" key="4">
    <source>
        <dbReference type="Proteomes" id="UP000000763"/>
    </source>
</evidence>
<reference evidence="4" key="1">
    <citation type="journal article" date="2005" name="Nature">
        <title>The map-based sequence of the rice genome.</title>
        <authorList>
            <consortium name="International rice genome sequencing project (IRGSP)"/>
            <person name="Matsumoto T."/>
            <person name="Wu J."/>
            <person name="Kanamori H."/>
            <person name="Katayose Y."/>
            <person name="Fujisawa M."/>
            <person name="Namiki N."/>
            <person name="Mizuno H."/>
            <person name="Yamamoto K."/>
            <person name="Antonio B.A."/>
            <person name="Baba T."/>
            <person name="Sakata K."/>
            <person name="Nagamura Y."/>
            <person name="Aoki H."/>
            <person name="Arikawa K."/>
            <person name="Arita K."/>
            <person name="Bito T."/>
            <person name="Chiden Y."/>
            <person name="Fujitsuka N."/>
            <person name="Fukunaka R."/>
            <person name="Hamada M."/>
            <person name="Harada C."/>
            <person name="Hayashi A."/>
            <person name="Hijishita S."/>
            <person name="Honda M."/>
            <person name="Hosokawa S."/>
            <person name="Ichikawa Y."/>
            <person name="Idonuma A."/>
            <person name="Iijima M."/>
            <person name="Ikeda M."/>
            <person name="Ikeno M."/>
            <person name="Ito K."/>
            <person name="Ito S."/>
            <person name="Ito T."/>
            <person name="Ito Y."/>
            <person name="Ito Y."/>
            <person name="Iwabuchi A."/>
            <person name="Kamiya K."/>
            <person name="Karasawa W."/>
            <person name="Kurita K."/>
            <person name="Katagiri S."/>
            <person name="Kikuta A."/>
            <person name="Kobayashi H."/>
            <person name="Kobayashi N."/>
            <person name="Machita K."/>
            <person name="Maehara T."/>
            <person name="Masukawa M."/>
            <person name="Mizubayashi T."/>
            <person name="Mukai Y."/>
            <person name="Nagasaki H."/>
            <person name="Nagata Y."/>
            <person name="Naito S."/>
            <person name="Nakashima M."/>
            <person name="Nakama Y."/>
            <person name="Nakamichi Y."/>
            <person name="Nakamura M."/>
            <person name="Meguro A."/>
            <person name="Negishi M."/>
            <person name="Ohta I."/>
            <person name="Ohta T."/>
            <person name="Okamoto M."/>
            <person name="Ono N."/>
            <person name="Saji S."/>
            <person name="Sakaguchi M."/>
            <person name="Sakai K."/>
            <person name="Shibata M."/>
            <person name="Shimokawa T."/>
            <person name="Song J."/>
            <person name="Takazaki Y."/>
            <person name="Terasawa K."/>
            <person name="Tsugane M."/>
            <person name="Tsuji K."/>
            <person name="Ueda S."/>
            <person name="Waki K."/>
            <person name="Yamagata H."/>
            <person name="Yamamoto M."/>
            <person name="Yamamoto S."/>
            <person name="Yamane H."/>
            <person name="Yoshiki S."/>
            <person name="Yoshihara R."/>
            <person name="Yukawa K."/>
            <person name="Zhong H."/>
            <person name="Yano M."/>
            <person name="Yuan Q."/>
            <person name="Ouyang S."/>
            <person name="Liu J."/>
            <person name="Jones K.M."/>
            <person name="Gansberger K."/>
            <person name="Moffat K."/>
            <person name="Hill J."/>
            <person name="Bera J."/>
            <person name="Fadrosh D."/>
            <person name="Jin S."/>
            <person name="Johri S."/>
            <person name="Kim M."/>
            <person name="Overton L."/>
            <person name="Reardon M."/>
            <person name="Tsitrin T."/>
            <person name="Vuong H."/>
            <person name="Weaver B."/>
            <person name="Ciecko A."/>
            <person name="Tallon L."/>
            <person name="Jackson J."/>
            <person name="Pai G."/>
            <person name="Aken S.V."/>
            <person name="Utterback T."/>
            <person name="Reidmuller S."/>
            <person name="Feldblyum T."/>
            <person name="Hsiao J."/>
            <person name="Zismann V."/>
            <person name="Iobst S."/>
            <person name="de Vazeille A.R."/>
            <person name="Buell C.R."/>
            <person name="Ying K."/>
            <person name="Li Y."/>
            <person name="Lu T."/>
            <person name="Huang Y."/>
            <person name="Zhao Q."/>
            <person name="Feng Q."/>
            <person name="Zhang L."/>
            <person name="Zhu J."/>
            <person name="Weng Q."/>
            <person name="Mu J."/>
            <person name="Lu Y."/>
            <person name="Fan D."/>
            <person name="Liu Y."/>
            <person name="Guan J."/>
            <person name="Zhang Y."/>
            <person name="Yu S."/>
            <person name="Liu X."/>
            <person name="Zhang Y."/>
            <person name="Hong G."/>
            <person name="Han B."/>
            <person name="Choisne N."/>
            <person name="Demange N."/>
            <person name="Orjeda G."/>
            <person name="Samain S."/>
            <person name="Cattolico L."/>
            <person name="Pelletier E."/>
            <person name="Couloux A."/>
            <person name="Segurens B."/>
            <person name="Wincker P."/>
            <person name="D'Hont A."/>
            <person name="Scarpelli C."/>
            <person name="Weissenbach J."/>
            <person name="Salanoubat M."/>
            <person name="Quetier F."/>
            <person name="Yu Y."/>
            <person name="Kim H.R."/>
            <person name="Rambo T."/>
            <person name="Currie J."/>
            <person name="Collura K."/>
            <person name="Luo M."/>
            <person name="Yang T."/>
            <person name="Ammiraju J.S.S."/>
            <person name="Engler F."/>
            <person name="Soderlund C."/>
            <person name="Wing R.A."/>
            <person name="Palmer L.E."/>
            <person name="de la Bastide M."/>
            <person name="Spiegel L."/>
            <person name="Nascimento L."/>
            <person name="Zutavern T."/>
            <person name="O'Shaughnessy A."/>
            <person name="Dike S."/>
            <person name="Dedhia N."/>
            <person name="Preston R."/>
            <person name="Balija V."/>
            <person name="McCombie W.R."/>
            <person name="Chow T."/>
            <person name="Chen H."/>
            <person name="Chung M."/>
            <person name="Chen C."/>
            <person name="Shaw J."/>
            <person name="Wu H."/>
            <person name="Hsiao K."/>
            <person name="Chao Y."/>
            <person name="Chu M."/>
            <person name="Cheng C."/>
            <person name="Hour A."/>
            <person name="Lee P."/>
            <person name="Lin S."/>
            <person name="Lin Y."/>
            <person name="Liou J."/>
            <person name="Liu S."/>
            <person name="Hsing Y."/>
            <person name="Raghuvanshi S."/>
            <person name="Mohanty A."/>
            <person name="Bharti A.K."/>
            <person name="Gaur A."/>
            <person name="Gupta V."/>
            <person name="Kumar D."/>
            <person name="Ravi V."/>
            <person name="Vij S."/>
            <person name="Kapur A."/>
            <person name="Khurana P."/>
            <person name="Khurana P."/>
            <person name="Khurana J.P."/>
            <person name="Tyagi A.K."/>
            <person name="Gaikwad K."/>
            <person name="Singh A."/>
            <person name="Dalal V."/>
            <person name="Srivastava S."/>
            <person name="Dixit A."/>
            <person name="Pal A.K."/>
            <person name="Ghazi I.A."/>
            <person name="Yadav M."/>
            <person name="Pandit A."/>
            <person name="Bhargava A."/>
            <person name="Sureshbabu K."/>
            <person name="Batra K."/>
            <person name="Sharma T.R."/>
            <person name="Mohapatra T."/>
            <person name="Singh N.K."/>
            <person name="Messing J."/>
            <person name="Nelson A.B."/>
            <person name="Fuks G."/>
            <person name="Kavchok S."/>
            <person name="Keizer G."/>
            <person name="Linton E."/>
            <person name="Llaca V."/>
            <person name="Song R."/>
            <person name="Tanyolac B."/>
            <person name="Young S."/>
            <person name="Ho-Il K."/>
            <person name="Hahn J.H."/>
            <person name="Sangsakoo G."/>
            <person name="Vanavichit A."/>
            <person name="de Mattos Luiz.A.T."/>
            <person name="Zimmer P.D."/>
            <person name="Malone G."/>
            <person name="Dellagostin O."/>
            <person name="de Oliveira A.C."/>
            <person name="Bevan M."/>
            <person name="Bancroft I."/>
            <person name="Minx P."/>
            <person name="Cordum H."/>
            <person name="Wilson R."/>
            <person name="Cheng Z."/>
            <person name="Jin W."/>
            <person name="Jiang J."/>
            <person name="Leong S.A."/>
            <person name="Iwama H."/>
            <person name="Gojobori T."/>
            <person name="Itoh T."/>
            <person name="Niimura Y."/>
            <person name="Fujii Y."/>
            <person name="Habara T."/>
            <person name="Sakai H."/>
            <person name="Sato Y."/>
            <person name="Wilson G."/>
            <person name="Kumar K."/>
            <person name="McCouch S."/>
            <person name="Juretic N."/>
            <person name="Hoen D."/>
            <person name="Wright S."/>
            <person name="Bruskiewich R."/>
            <person name="Bureau T."/>
            <person name="Miyao A."/>
            <person name="Hirochika H."/>
            <person name="Nishikawa T."/>
            <person name="Kadowaki K."/>
            <person name="Sugiura M."/>
            <person name="Burr B."/>
            <person name="Sasaki T."/>
        </authorList>
    </citation>
    <scope>NUCLEOTIDE SEQUENCE [LARGE SCALE GENOMIC DNA]</scope>
    <source>
        <strain evidence="4">cv. Nipponbare</strain>
    </source>
</reference>
<protein>
    <recommendedName>
        <fullName evidence="2">DUF834 domain-containing protein</fullName>
    </recommendedName>
</protein>
<dbReference type="EMBL" id="AC135420">
    <property type="protein sequence ID" value="AAT73673.1"/>
    <property type="molecule type" value="Genomic_DNA"/>
</dbReference>